<dbReference type="Gene3D" id="3.30.565.10">
    <property type="entry name" value="Histidine kinase-like ATPase, C-terminal domain"/>
    <property type="match status" value="1"/>
</dbReference>
<dbReference type="AlphaFoldDB" id="A0AAP6JFM0"/>
<keyword evidence="3" id="KW-0808">Transferase</keyword>
<dbReference type="SUPFAM" id="SSF55874">
    <property type="entry name" value="ATPase domain of HSP90 chaperone/DNA topoisomerase II/histidine kinase"/>
    <property type="match status" value="1"/>
</dbReference>
<dbReference type="InterPro" id="IPR003594">
    <property type="entry name" value="HATPase_dom"/>
</dbReference>
<feature type="transmembrane region" description="Helical" evidence="7">
    <location>
        <begin position="60"/>
        <end position="79"/>
    </location>
</feature>
<keyword evidence="4" id="KW-0418">Kinase</keyword>
<dbReference type="GO" id="GO:0030295">
    <property type="term" value="F:protein kinase activator activity"/>
    <property type="evidence" value="ECO:0007669"/>
    <property type="project" value="TreeGrafter"/>
</dbReference>
<dbReference type="GO" id="GO:0007234">
    <property type="term" value="P:osmosensory signaling via phosphorelay pathway"/>
    <property type="evidence" value="ECO:0007669"/>
    <property type="project" value="TreeGrafter"/>
</dbReference>
<evidence type="ECO:0000256" key="1">
    <source>
        <dbReference type="ARBA" id="ARBA00000085"/>
    </source>
</evidence>
<feature type="domain" description="Histidine kinase" evidence="8">
    <location>
        <begin position="301"/>
        <end position="419"/>
    </location>
</feature>
<dbReference type="PANTHER" id="PTHR42878:SF14">
    <property type="entry name" value="OSMOLARITY TWO-COMPONENT SYSTEM PROTEIN SSK1"/>
    <property type="match status" value="1"/>
</dbReference>
<dbReference type="Pfam" id="PF02518">
    <property type="entry name" value="HATPase_c"/>
    <property type="match status" value="1"/>
</dbReference>
<evidence type="ECO:0000256" key="5">
    <source>
        <dbReference type="SAM" id="Coils"/>
    </source>
</evidence>
<dbReference type="InterPro" id="IPR005467">
    <property type="entry name" value="His_kinase_dom"/>
</dbReference>
<dbReference type="PROSITE" id="PS50109">
    <property type="entry name" value="HIS_KIN"/>
    <property type="match status" value="1"/>
</dbReference>
<evidence type="ECO:0000313" key="10">
    <source>
        <dbReference type="Proteomes" id="UP001302316"/>
    </source>
</evidence>
<dbReference type="GO" id="GO:0005524">
    <property type="term" value="F:ATP binding"/>
    <property type="evidence" value="ECO:0007669"/>
    <property type="project" value="UniProtKB-KW"/>
</dbReference>
<keyword evidence="7" id="KW-0472">Membrane</keyword>
<feature type="region of interest" description="Disordered" evidence="6">
    <location>
        <begin position="433"/>
        <end position="459"/>
    </location>
</feature>
<keyword evidence="5" id="KW-0175">Coiled coil</keyword>
<feature type="coiled-coil region" evidence="5">
    <location>
        <begin position="81"/>
        <end position="115"/>
    </location>
</feature>
<dbReference type="InterPro" id="IPR036890">
    <property type="entry name" value="HATPase_C_sf"/>
</dbReference>
<dbReference type="InterPro" id="IPR050351">
    <property type="entry name" value="BphY/WalK/GraS-like"/>
</dbReference>
<proteinExistence type="predicted"/>
<evidence type="ECO:0000256" key="3">
    <source>
        <dbReference type="ARBA" id="ARBA00022679"/>
    </source>
</evidence>
<organism evidence="9 10">
    <name type="scientific">Natronospira elongata</name>
    <dbReference type="NCBI Taxonomy" id="3110268"/>
    <lineage>
        <taxon>Bacteria</taxon>
        <taxon>Pseudomonadati</taxon>
        <taxon>Pseudomonadota</taxon>
        <taxon>Gammaproteobacteria</taxon>
        <taxon>Natronospirales</taxon>
        <taxon>Natronospiraceae</taxon>
        <taxon>Natronospira</taxon>
    </lineage>
</organism>
<dbReference type="RefSeq" id="WP_346052076.1">
    <property type="nucleotide sequence ID" value="NZ_JAYGII010000020.1"/>
</dbReference>
<name>A0AAP6JFM0_9GAMM</name>
<comment type="caution">
    <text evidence="9">The sequence shown here is derived from an EMBL/GenBank/DDBJ whole genome shotgun (WGS) entry which is preliminary data.</text>
</comment>
<evidence type="ECO:0000256" key="2">
    <source>
        <dbReference type="ARBA" id="ARBA00012438"/>
    </source>
</evidence>
<keyword evidence="9" id="KW-0067">ATP-binding</keyword>
<dbReference type="PANTHER" id="PTHR42878">
    <property type="entry name" value="TWO-COMPONENT HISTIDINE KINASE"/>
    <property type="match status" value="1"/>
</dbReference>
<dbReference type="Proteomes" id="UP001302316">
    <property type="component" value="Unassembled WGS sequence"/>
</dbReference>
<gene>
    <name evidence="9" type="ORF">VCB98_09685</name>
</gene>
<dbReference type="GO" id="GO:0004673">
    <property type="term" value="F:protein histidine kinase activity"/>
    <property type="evidence" value="ECO:0007669"/>
    <property type="project" value="UniProtKB-EC"/>
</dbReference>
<dbReference type="SMART" id="SM00387">
    <property type="entry name" value="HATPase_c"/>
    <property type="match status" value="1"/>
</dbReference>
<evidence type="ECO:0000256" key="7">
    <source>
        <dbReference type="SAM" id="Phobius"/>
    </source>
</evidence>
<reference evidence="9 10" key="1">
    <citation type="submission" date="2023-12" db="EMBL/GenBank/DDBJ databases">
        <title>Whole-genome sequencing of halo(alkali)philic microorganisms from hypersaline lakes.</title>
        <authorList>
            <person name="Sorokin D.Y."/>
            <person name="Merkel A.Y."/>
            <person name="Messina E."/>
            <person name="Yakimov M."/>
        </authorList>
    </citation>
    <scope>NUCLEOTIDE SEQUENCE [LARGE SCALE GENOMIC DNA]</scope>
    <source>
        <strain evidence="9 10">AB-CW1</strain>
    </source>
</reference>
<feature type="region of interest" description="Disordered" evidence="6">
    <location>
        <begin position="172"/>
        <end position="197"/>
    </location>
</feature>
<evidence type="ECO:0000259" key="8">
    <source>
        <dbReference type="PROSITE" id="PS50109"/>
    </source>
</evidence>
<keyword evidence="7" id="KW-1133">Transmembrane helix</keyword>
<sequence length="568" mass="65210">MSEHKPQPARPHPDTRAPRVRIRWARFPWPSALGALFTVAYFLFYASPELVAGYALPTDWFGETMALTVAGIFALLLVFDLRRFQHRFALQKQDVARLNEQLDTAWQRIRELQLKAHTYSGHADKLKLFISDKLLEYIEYDEKFLHFKSIAREVRHNGVISFDKVQTALQQAAEQARRQQGETNTAGKQDTAGPQDPAADYQAALDAMRYLWDLLDLSTADNLALHIGNLLCECEEHYYQQELDAEAADVLPFEPTYDPRLAAWRAMSLVRPDPPPRPEGNEVYRLEDGDWYVALEPVGVLLGNENHLVLLLDNLLKNAQYFSRKRRGKSGAPTIAFQLEEIDDQAVFRVYNRGPQISEDDHARLFQLGYSTRRSREHHGRGLGLYFVNEIVKGYEGRIEVNNIHTPETEYELRLHLDNDEVLTKAVTVECSEGGRPRCLPQSESEQGTEAETESAPKQQWTLPAPIQRIEIAGSRDGETQVLEGFENRGKQTRQDPQHPDRPHWWITYQAKRKQPTLSFEPLDLTGVEFRIQLPTAYHRLESSQAEVDENLDAEMEQLGERFSRPLD</sequence>
<dbReference type="EMBL" id="JAYGII010000020">
    <property type="protein sequence ID" value="MEA5446090.1"/>
    <property type="molecule type" value="Genomic_DNA"/>
</dbReference>
<feature type="transmembrane region" description="Helical" evidence="7">
    <location>
        <begin position="27"/>
        <end position="48"/>
    </location>
</feature>
<keyword evidence="9" id="KW-0547">Nucleotide-binding</keyword>
<keyword evidence="7" id="KW-0812">Transmembrane</keyword>
<keyword evidence="10" id="KW-1185">Reference proteome</keyword>
<dbReference type="GO" id="GO:0000156">
    <property type="term" value="F:phosphorelay response regulator activity"/>
    <property type="evidence" value="ECO:0007669"/>
    <property type="project" value="TreeGrafter"/>
</dbReference>
<dbReference type="EC" id="2.7.13.3" evidence="2"/>
<comment type="catalytic activity">
    <reaction evidence="1">
        <text>ATP + protein L-histidine = ADP + protein N-phospho-L-histidine.</text>
        <dbReference type="EC" id="2.7.13.3"/>
    </reaction>
</comment>
<evidence type="ECO:0000313" key="9">
    <source>
        <dbReference type="EMBL" id="MEA5446090.1"/>
    </source>
</evidence>
<accession>A0AAP6JFM0</accession>
<evidence type="ECO:0000256" key="4">
    <source>
        <dbReference type="ARBA" id="ARBA00022777"/>
    </source>
</evidence>
<protein>
    <recommendedName>
        <fullName evidence="2">histidine kinase</fullName>
        <ecNumber evidence="2">2.7.13.3</ecNumber>
    </recommendedName>
</protein>
<evidence type="ECO:0000256" key="6">
    <source>
        <dbReference type="SAM" id="MobiDB-lite"/>
    </source>
</evidence>